<dbReference type="Gene3D" id="1.10.10.10">
    <property type="entry name" value="Winged helix-like DNA-binding domain superfamily/Winged helix DNA-binding domain"/>
    <property type="match status" value="1"/>
</dbReference>
<protein>
    <recommendedName>
        <fullName evidence="5">Leucine-responsive regulatory protein</fullName>
    </recommendedName>
</protein>
<dbReference type="InterPro" id="IPR000485">
    <property type="entry name" value="AsnC-type_HTH_dom"/>
</dbReference>
<evidence type="ECO:0000256" key="4">
    <source>
        <dbReference type="ARBA" id="ARBA00023163"/>
    </source>
</evidence>
<dbReference type="InterPro" id="IPR036388">
    <property type="entry name" value="WH-like_DNA-bd_sf"/>
</dbReference>
<dbReference type="STRING" id="237609.PSAKL28_35800"/>
<dbReference type="Pfam" id="PF13404">
    <property type="entry name" value="HTH_AsnC-type"/>
    <property type="match status" value="1"/>
</dbReference>
<dbReference type="InterPro" id="IPR019887">
    <property type="entry name" value="Tscrpt_reg_AsnC/Lrp_C"/>
</dbReference>
<proteinExistence type="predicted"/>
<dbReference type="InterPro" id="IPR011008">
    <property type="entry name" value="Dimeric_a/b-barrel"/>
</dbReference>
<evidence type="ECO:0000256" key="5">
    <source>
        <dbReference type="ARBA" id="ARBA00039227"/>
    </source>
</evidence>
<dbReference type="SUPFAM" id="SSF54909">
    <property type="entry name" value="Dimeric alpha+beta barrel"/>
    <property type="match status" value="1"/>
</dbReference>
<dbReference type="RefSeq" id="WP_128324505.1">
    <property type="nucleotide sequence ID" value="NZ_QJRG01000047.1"/>
</dbReference>
<keyword evidence="3" id="KW-0010">Activator</keyword>
<evidence type="ECO:0000313" key="7">
    <source>
        <dbReference type="EMBL" id="RWU20903.1"/>
    </source>
</evidence>
<gene>
    <name evidence="7" type="ORF">DM813_16920</name>
</gene>
<dbReference type="GO" id="GO:0043565">
    <property type="term" value="F:sequence-specific DNA binding"/>
    <property type="evidence" value="ECO:0007669"/>
    <property type="project" value="InterPro"/>
</dbReference>
<dbReference type="OrthoDB" id="8590699at2"/>
<dbReference type="GO" id="GO:0005829">
    <property type="term" value="C:cytosol"/>
    <property type="evidence" value="ECO:0007669"/>
    <property type="project" value="TreeGrafter"/>
</dbReference>
<dbReference type="PROSITE" id="PS50956">
    <property type="entry name" value="HTH_ASNC_2"/>
    <property type="match status" value="1"/>
</dbReference>
<comment type="caution">
    <text evidence="7">The sequence shown here is derived from an EMBL/GenBank/DDBJ whole genome shotgun (WGS) entry which is preliminary data.</text>
</comment>
<keyword evidence="2" id="KW-0238">DNA-binding</keyword>
<evidence type="ECO:0000259" key="6">
    <source>
        <dbReference type="PROSITE" id="PS50956"/>
    </source>
</evidence>
<dbReference type="InterPro" id="IPR019888">
    <property type="entry name" value="Tscrpt_reg_AsnC-like"/>
</dbReference>
<organism evidence="7 8">
    <name type="scientific">Pseudomonas alkylphenolica</name>
    <dbReference type="NCBI Taxonomy" id="237609"/>
    <lineage>
        <taxon>Bacteria</taxon>
        <taxon>Pseudomonadati</taxon>
        <taxon>Pseudomonadota</taxon>
        <taxon>Gammaproteobacteria</taxon>
        <taxon>Pseudomonadales</taxon>
        <taxon>Pseudomonadaceae</taxon>
        <taxon>Pseudomonas</taxon>
    </lineage>
</organism>
<dbReference type="AlphaFoldDB" id="A0A443ZP74"/>
<dbReference type="Gene3D" id="3.30.70.920">
    <property type="match status" value="1"/>
</dbReference>
<dbReference type="PRINTS" id="PR00033">
    <property type="entry name" value="HTHASNC"/>
</dbReference>
<reference evidence="7 8" key="1">
    <citation type="submission" date="2018-06" db="EMBL/GenBank/DDBJ databases">
        <title>Bacteria isolated from soil of Wuhan.</title>
        <authorList>
            <person name="Wei X."/>
            <person name="Chunhua H."/>
        </authorList>
    </citation>
    <scope>NUCLEOTIDE SEQUENCE [LARGE SCALE GENOMIC DNA]</scope>
    <source>
        <strain evidence="8">xwS2</strain>
    </source>
</reference>
<name>A0A443ZP74_9PSED</name>
<dbReference type="SMART" id="SM00344">
    <property type="entry name" value="HTH_ASNC"/>
    <property type="match status" value="1"/>
</dbReference>
<evidence type="ECO:0000256" key="2">
    <source>
        <dbReference type="ARBA" id="ARBA00023125"/>
    </source>
</evidence>
<evidence type="ECO:0000256" key="1">
    <source>
        <dbReference type="ARBA" id="ARBA00023015"/>
    </source>
</evidence>
<evidence type="ECO:0000313" key="8">
    <source>
        <dbReference type="Proteomes" id="UP000288983"/>
    </source>
</evidence>
<dbReference type="Proteomes" id="UP000288983">
    <property type="component" value="Unassembled WGS sequence"/>
</dbReference>
<keyword evidence="4" id="KW-0804">Transcription</keyword>
<dbReference type="SUPFAM" id="SSF46785">
    <property type="entry name" value="Winged helix' DNA-binding domain"/>
    <property type="match status" value="1"/>
</dbReference>
<evidence type="ECO:0000256" key="3">
    <source>
        <dbReference type="ARBA" id="ARBA00023159"/>
    </source>
</evidence>
<sequence length="164" mass="18774">MDTKFNSPHAAPHLDRIDEAIIEVLRHDGRITYEKLSSLVHLTPRPCLERVRKLERNGIIRGYSAIIDEQRVSPGLSLLVLVALSNQSGRASQKAFEACVRDCPQVLDCQLISGHFDYSLRMRCRDMEHYRVLTETWMNNDELHIDKLVAHPELAVVKHAAPQR</sequence>
<accession>A0A443ZP74</accession>
<dbReference type="InterPro" id="IPR036390">
    <property type="entry name" value="WH_DNA-bd_sf"/>
</dbReference>
<dbReference type="EMBL" id="QJRG01000047">
    <property type="protein sequence ID" value="RWU20903.1"/>
    <property type="molecule type" value="Genomic_DNA"/>
</dbReference>
<dbReference type="PANTHER" id="PTHR30154:SF0">
    <property type="entry name" value="LEUCINE-RESPONSIVE REGULATORY PROTEIN"/>
    <property type="match status" value="1"/>
</dbReference>
<dbReference type="GO" id="GO:0043200">
    <property type="term" value="P:response to amino acid"/>
    <property type="evidence" value="ECO:0007669"/>
    <property type="project" value="TreeGrafter"/>
</dbReference>
<dbReference type="PANTHER" id="PTHR30154">
    <property type="entry name" value="LEUCINE-RESPONSIVE REGULATORY PROTEIN"/>
    <property type="match status" value="1"/>
</dbReference>
<keyword evidence="1" id="KW-0805">Transcription regulation</keyword>
<feature type="domain" description="HTH asnC-type" evidence="6">
    <location>
        <begin position="14"/>
        <end position="77"/>
    </location>
</feature>
<dbReference type="Pfam" id="PF01037">
    <property type="entry name" value="AsnC_trans_reg"/>
    <property type="match status" value="1"/>
</dbReference>